<dbReference type="PANTHER" id="PTHR43267:SF3">
    <property type="entry name" value="THIF PROTEIN"/>
    <property type="match status" value="1"/>
</dbReference>
<dbReference type="RefSeq" id="WP_183439075.1">
    <property type="nucleotide sequence ID" value="NZ_JACHXD010000001.1"/>
</dbReference>
<accession>A0A7W5B6J9</accession>
<dbReference type="InterPro" id="IPR045886">
    <property type="entry name" value="ThiF/MoeB/HesA"/>
</dbReference>
<sequence>MATVFNYDTFVTRNEGYVSPATQAKIKDSSLLIAGNGLGSSTAICAARMGFRKFVLIDGDTVDAHNLNRQFFDFDDIGTPKAAALKKHILRINPEAEVEAIVANLDKSNAAQLVGMVDIIFDTIDFLDLEAILHLHTSARSLGKPIFTALSIGQGAGVLYFPPNAPGSLAEIIAHDVSQATTEGDASYSNVFGKIMARIGAHLDRQVVEQVARALTIMEDGRPCPASQLAVGSFTVAAMAVSMMHDMLAGLPVPQSPQIVVHSFKNHVTKLIDISSDAPAA</sequence>
<proteinExistence type="predicted"/>
<name>A0A7W5B6J9_9BURK</name>
<feature type="domain" description="THIF-type NAD/FAD binding fold" evidence="1">
    <location>
        <begin position="18"/>
        <end position="201"/>
    </location>
</feature>
<dbReference type="GO" id="GO:0008641">
    <property type="term" value="F:ubiquitin-like modifier activating enzyme activity"/>
    <property type="evidence" value="ECO:0007669"/>
    <property type="project" value="InterPro"/>
</dbReference>
<gene>
    <name evidence="2" type="ORF">FHS03_000089</name>
</gene>
<dbReference type="GO" id="GO:0061503">
    <property type="term" value="F:tRNA threonylcarbamoyladenosine dehydratase"/>
    <property type="evidence" value="ECO:0007669"/>
    <property type="project" value="TreeGrafter"/>
</dbReference>
<dbReference type="GO" id="GO:0061504">
    <property type="term" value="P:cyclic threonylcarbamoyladenosine biosynthetic process"/>
    <property type="evidence" value="ECO:0007669"/>
    <property type="project" value="TreeGrafter"/>
</dbReference>
<dbReference type="EMBL" id="JACHXD010000001">
    <property type="protein sequence ID" value="MBB3117070.1"/>
    <property type="molecule type" value="Genomic_DNA"/>
</dbReference>
<evidence type="ECO:0000313" key="2">
    <source>
        <dbReference type="EMBL" id="MBB3117070.1"/>
    </source>
</evidence>
<evidence type="ECO:0000259" key="1">
    <source>
        <dbReference type="Pfam" id="PF00899"/>
    </source>
</evidence>
<comment type="caution">
    <text evidence="2">The sequence shown here is derived from an EMBL/GenBank/DDBJ whole genome shotgun (WGS) entry which is preliminary data.</text>
</comment>
<evidence type="ECO:0000313" key="3">
    <source>
        <dbReference type="Proteomes" id="UP000541535"/>
    </source>
</evidence>
<dbReference type="PANTHER" id="PTHR43267">
    <property type="entry name" value="TRNA THREONYLCARBAMOYLADENOSINE DEHYDRATASE"/>
    <property type="match status" value="1"/>
</dbReference>
<dbReference type="Gene3D" id="3.40.50.720">
    <property type="entry name" value="NAD(P)-binding Rossmann-like Domain"/>
    <property type="match status" value="1"/>
</dbReference>
<reference evidence="2 3" key="1">
    <citation type="submission" date="2020-08" db="EMBL/GenBank/DDBJ databases">
        <title>Genomic Encyclopedia of Type Strains, Phase III (KMG-III): the genomes of soil and plant-associated and newly described type strains.</title>
        <authorList>
            <person name="Whitman W."/>
        </authorList>
    </citation>
    <scope>NUCLEOTIDE SEQUENCE [LARGE SCALE GENOMIC DNA]</scope>
    <source>
        <strain evidence="2 3">CECT 8897</strain>
    </source>
</reference>
<dbReference type="InterPro" id="IPR000594">
    <property type="entry name" value="ThiF_NAD_FAD-bd"/>
</dbReference>
<dbReference type="AlphaFoldDB" id="A0A7W5B6J9"/>
<protein>
    <recommendedName>
        <fullName evidence="1">THIF-type NAD/FAD binding fold domain-containing protein</fullName>
    </recommendedName>
</protein>
<dbReference type="Proteomes" id="UP000541535">
    <property type="component" value="Unassembled WGS sequence"/>
</dbReference>
<dbReference type="Pfam" id="PF00899">
    <property type="entry name" value="ThiF"/>
    <property type="match status" value="1"/>
</dbReference>
<dbReference type="SUPFAM" id="SSF69572">
    <property type="entry name" value="Activating enzymes of the ubiquitin-like proteins"/>
    <property type="match status" value="1"/>
</dbReference>
<keyword evidence="3" id="KW-1185">Reference proteome</keyword>
<dbReference type="InterPro" id="IPR035985">
    <property type="entry name" value="Ubiquitin-activating_enz"/>
</dbReference>
<organism evidence="2 3">
    <name type="scientific">Pseudoduganella violacea</name>
    <dbReference type="NCBI Taxonomy" id="1715466"/>
    <lineage>
        <taxon>Bacteria</taxon>
        <taxon>Pseudomonadati</taxon>
        <taxon>Pseudomonadota</taxon>
        <taxon>Betaproteobacteria</taxon>
        <taxon>Burkholderiales</taxon>
        <taxon>Oxalobacteraceae</taxon>
        <taxon>Telluria group</taxon>
        <taxon>Pseudoduganella</taxon>
    </lineage>
</organism>